<gene>
    <name evidence="2" type="ORF">CYNAS_LOCUS9536</name>
</gene>
<name>A0AA36GSN8_CYLNA</name>
<organism evidence="2 3">
    <name type="scientific">Cylicocyclus nassatus</name>
    <name type="common">Nematode worm</name>
    <dbReference type="NCBI Taxonomy" id="53992"/>
    <lineage>
        <taxon>Eukaryota</taxon>
        <taxon>Metazoa</taxon>
        <taxon>Ecdysozoa</taxon>
        <taxon>Nematoda</taxon>
        <taxon>Chromadorea</taxon>
        <taxon>Rhabditida</taxon>
        <taxon>Rhabditina</taxon>
        <taxon>Rhabditomorpha</taxon>
        <taxon>Strongyloidea</taxon>
        <taxon>Strongylidae</taxon>
        <taxon>Cylicocyclus</taxon>
    </lineage>
</organism>
<keyword evidence="3" id="KW-1185">Reference proteome</keyword>
<dbReference type="EMBL" id="CATQJL010000223">
    <property type="protein sequence ID" value="CAJ0597553.1"/>
    <property type="molecule type" value="Genomic_DNA"/>
</dbReference>
<keyword evidence="1" id="KW-0732">Signal</keyword>
<protein>
    <submittedName>
        <fullName evidence="2">Uncharacterized protein</fullName>
    </submittedName>
</protein>
<sequence>MNLLFFFFFLGACFLGLTNALRLTPEEKRYYMECVKNCKGAKSICHKKCLLEIVMRRKNHSA</sequence>
<proteinExistence type="predicted"/>
<feature type="chain" id="PRO_5041344755" evidence="1">
    <location>
        <begin position="21"/>
        <end position="62"/>
    </location>
</feature>
<comment type="caution">
    <text evidence="2">The sequence shown here is derived from an EMBL/GenBank/DDBJ whole genome shotgun (WGS) entry which is preliminary data.</text>
</comment>
<reference evidence="2" key="1">
    <citation type="submission" date="2023-07" db="EMBL/GenBank/DDBJ databases">
        <authorList>
            <consortium name="CYATHOMIX"/>
        </authorList>
    </citation>
    <scope>NUCLEOTIDE SEQUENCE</scope>
    <source>
        <strain evidence="2">N/A</strain>
    </source>
</reference>
<dbReference type="AlphaFoldDB" id="A0AA36GSN8"/>
<evidence type="ECO:0000313" key="2">
    <source>
        <dbReference type="EMBL" id="CAJ0597553.1"/>
    </source>
</evidence>
<evidence type="ECO:0000313" key="3">
    <source>
        <dbReference type="Proteomes" id="UP001176961"/>
    </source>
</evidence>
<evidence type="ECO:0000256" key="1">
    <source>
        <dbReference type="SAM" id="SignalP"/>
    </source>
</evidence>
<accession>A0AA36GSN8</accession>
<dbReference type="Proteomes" id="UP001176961">
    <property type="component" value="Unassembled WGS sequence"/>
</dbReference>
<feature type="signal peptide" evidence="1">
    <location>
        <begin position="1"/>
        <end position="20"/>
    </location>
</feature>